<dbReference type="InterPro" id="IPR004155">
    <property type="entry name" value="PBS_lyase_HEAT"/>
</dbReference>
<dbReference type="InterPro" id="IPR011989">
    <property type="entry name" value="ARM-like"/>
</dbReference>
<dbReference type="EMBL" id="CP000828">
    <property type="protein sequence ID" value="ABW29277.1"/>
    <property type="molecule type" value="Genomic_DNA"/>
</dbReference>
<evidence type="ECO:0000313" key="5">
    <source>
        <dbReference type="Proteomes" id="UP000000268"/>
    </source>
</evidence>
<gene>
    <name evidence="4" type="ordered locus">AM1_4298</name>
</gene>
<accession>B0CDS5</accession>
<evidence type="ECO:0000256" key="2">
    <source>
        <dbReference type="ARBA" id="ARBA00022738"/>
    </source>
</evidence>
<dbReference type="Gene3D" id="1.25.10.10">
    <property type="entry name" value="Leucine-rich Repeat Variant"/>
    <property type="match status" value="1"/>
</dbReference>
<protein>
    <submittedName>
        <fullName evidence="4">Uncharacterized protein</fullName>
    </submittedName>
</protein>
<sequence>MPIPAYQDPVAQLLTLGYPEDLNSPEAIDYLQNFGFTEAHIPELSRLAAEEDLNWDDEGEGYSPMHACRALGQLKTEKAIQALLAFFDSEYDFLREELPTILGKIGPTCIPILSGYLAEGERPWLGISTAASGLTKIAQLNPDYRQECIDELTTALARHKEQAAETNASLVVELINLKATGAVSVIERAYKEGPMDEMFCGSWARVQIALGLATEADFSPEELQHQEPEWMEQIRRLANMTTELAREQSKLPDFSKGALSQNRKKSGKKTTGFGAVKPKNKKRKKK</sequence>
<feature type="region of interest" description="Disordered" evidence="3">
    <location>
        <begin position="245"/>
        <end position="286"/>
    </location>
</feature>
<keyword evidence="5" id="KW-1185">Reference proteome</keyword>
<dbReference type="Proteomes" id="UP000000268">
    <property type="component" value="Chromosome"/>
</dbReference>
<dbReference type="OrthoDB" id="504590at2"/>
<dbReference type="eggNOG" id="COG1413">
    <property type="taxonomic scope" value="Bacteria"/>
</dbReference>
<organism evidence="4 5">
    <name type="scientific">Acaryochloris marina (strain MBIC 11017)</name>
    <dbReference type="NCBI Taxonomy" id="329726"/>
    <lineage>
        <taxon>Bacteria</taxon>
        <taxon>Bacillati</taxon>
        <taxon>Cyanobacteriota</taxon>
        <taxon>Cyanophyceae</taxon>
        <taxon>Acaryochloridales</taxon>
        <taxon>Acaryochloridaceae</taxon>
        <taxon>Acaryochloris</taxon>
    </lineage>
</organism>
<keyword evidence="1" id="KW-0042">Antenna complex</keyword>
<name>B0CDS5_ACAM1</name>
<dbReference type="HOGENOM" id="CLU_079865_0_0_3"/>
<dbReference type="InterPro" id="IPR016024">
    <property type="entry name" value="ARM-type_fold"/>
</dbReference>
<evidence type="ECO:0000256" key="3">
    <source>
        <dbReference type="SAM" id="MobiDB-lite"/>
    </source>
</evidence>
<dbReference type="RefSeq" id="WP_012164605.1">
    <property type="nucleotide sequence ID" value="NC_009925.1"/>
</dbReference>
<dbReference type="AlphaFoldDB" id="B0CDS5"/>
<dbReference type="STRING" id="329726.AM1_4298"/>
<reference evidence="4 5" key="1">
    <citation type="journal article" date="2008" name="Proc. Natl. Acad. Sci. U.S.A.">
        <title>Niche adaptation and genome expansion in the chlorophyll d-producing cyanobacterium Acaryochloris marina.</title>
        <authorList>
            <person name="Swingley W.D."/>
            <person name="Chen M."/>
            <person name="Cheung P.C."/>
            <person name="Conrad A.L."/>
            <person name="Dejesa L.C."/>
            <person name="Hao J."/>
            <person name="Honchak B.M."/>
            <person name="Karbach L.E."/>
            <person name="Kurdoglu A."/>
            <person name="Lahiri S."/>
            <person name="Mastrian S.D."/>
            <person name="Miyashita H."/>
            <person name="Page L."/>
            <person name="Ramakrishna P."/>
            <person name="Satoh S."/>
            <person name="Sattley W.M."/>
            <person name="Shimada Y."/>
            <person name="Taylor H.L."/>
            <person name="Tomo T."/>
            <person name="Tsuchiya T."/>
            <person name="Wang Z.T."/>
            <person name="Raymond J."/>
            <person name="Mimuro M."/>
            <person name="Blankenship R.E."/>
            <person name="Touchman J.W."/>
        </authorList>
    </citation>
    <scope>NUCLEOTIDE SEQUENCE [LARGE SCALE GENOMIC DNA]</scope>
    <source>
        <strain evidence="5">MBIC 11017</strain>
    </source>
</reference>
<dbReference type="GO" id="GO:0030089">
    <property type="term" value="C:phycobilisome"/>
    <property type="evidence" value="ECO:0007669"/>
    <property type="project" value="UniProtKB-KW"/>
</dbReference>
<dbReference type="KEGG" id="amr:AM1_4298"/>
<dbReference type="Pfam" id="PF03130">
    <property type="entry name" value="HEAT_PBS"/>
    <property type="match status" value="1"/>
</dbReference>
<dbReference type="SUPFAM" id="SSF48371">
    <property type="entry name" value="ARM repeat"/>
    <property type="match status" value="1"/>
</dbReference>
<proteinExistence type="predicted"/>
<keyword evidence="2" id="KW-0605">Phycobilisome</keyword>
<evidence type="ECO:0000313" key="4">
    <source>
        <dbReference type="EMBL" id="ABW29277.1"/>
    </source>
</evidence>
<evidence type="ECO:0000256" key="1">
    <source>
        <dbReference type="ARBA" id="ARBA00022549"/>
    </source>
</evidence>